<dbReference type="InterPro" id="IPR036412">
    <property type="entry name" value="HAD-like_sf"/>
</dbReference>
<dbReference type="RefSeq" id="XP_066827451.1">
    <property type="nucleotide sequence ID" value="XM_066975428.1"/>
</dbReference>
<organism evidence="1 2">
    <name type="scientific">Lodderomyces beijingensis</name>
    <dbReference type="NCBI Taxonomy" id="1775926"/>
    <lineage>
        <taxon>Eukaryota</taxon>
        <taxon>Fungi</taxon>
        <taxon>Dikarya</taxon>
        <taxon>Ascomycota</taxon>
        <taxon>Saccharomycotina</taxon>
        <taxon>Pichiomycetes</taxon>
        <taxon>Debaryomycetaceae</taxon>
        <taxon>Candida/Lodderomyces clade</taxon>
        <taxon>Lodderomyces</taxon>
    </lineage>
</organism>
<evidence type="ECO:0000313" key="2">
    <source>
        <dbReference type="Proteomes" id="UP001497383"/>
    </source>
</evidence>
<dbReference type="InterPro" id="IPR041492">
    <property type="entry name" value="HAD_2"/>
</dbReference>
<proteinExistence type="predicted"/>
<dbReference type="PANTHER" id="PTHR18901">
    <property type="entry name" value="2-DEOXYGLUCOSE-6-PHOSPHATE PHOSPHATASE 2"/>
    <property type="match status" value="1"/>
</dbReference>
<dbReference type="Gene3D" id="3.40.50.1000">
    <property type="entry name" value="HAD superfamily/HAD-like"/>
    <property type="match status" value="1"/>
</dbReference>
<protein>
    <submittedName>
        <fullName evidence="1">Uncharacterized protein</fullName>
    </submittedName>
</protein>
<dbReference type="SFLD" id="SFLDS00003">
    <property type="entry name" value="Haloacid_Dehalogenase"/>
    <property type="match status" value="1"/>
</dbReference>
<accession>A0ABP0ZEJ0</accession>
<dbReference type="SUPFAM" id="SSF56784">
    <property type="entry name" value="HAD-like"/>
    <property type="match status" value="1"/>
</dbReference>
<reference evidence="1 2" key="1">
    <citation type="submission" date="2024-03" db="EMBL/GenBank/DDBJ databases">
        <authorList>
            <person name="Brejova B."/>
        </authorList>
    </citation>
    <scope>NUCLEOTIDE SEQUENCE [LARGE SCALE GENOMIC DNA]</scope>
    <source>
        <strain evidence="1 2">CBS 14171</strain>
    </source>
</reference>
<dbReference type="PANTHER" id="PTHR18901:SF38">
    <property type="entry name" value="PSEUDOURIDINE-5'-PHOSPHATASE"/>
    <property type="match status" value="1"/>
</dbReference>
<sequence>MSSDKQYAYQEIQTFTDMDGTLLNTEDIYTEAASELLAKYGKGPMTWDIKIKLQGRPGLEATKIMISEYDLPLTAEEFAEQAMEIQADKWHKSRFLPGALELVEHLHNSNVPIALGTSSNTTNFERKTKHLGHGFKYFQEHIVTGDDSRIPKGRGKPHPDIWFACLASLNAERQSKGLELLTIEQCLIFEDGIPGVISGIAAKAHVIWVPDPRALVVLDGEEHEIIGDNGEILASLEAFDRAKYYL</sequence>
<dbReference type="Pfam" id="PF13419">
    <property type="entry name" value="HAD_2"/>
    <property type="match status" value="1"/>
</dbReference>
<evidence type="ECO:0000313" key="1">
    <source>
        <dbReference type="EMBL" id="CAK9435865.1"/>
    </source>
</evidence>
<gene>
    <name evidence="1" type="ORF">LODBEIA_P05130</name>
</gene>
<dbReference type="Proteomes" id="UP001497383">
    <property type="component" value="Chromosome 1"/>
</dbReference>
<dbReference type="EMBL" id="OZ022405">
    <property type="protein sequence ID" value="CAK9435865.1"/>
    <property type="molecule type" value="Genomic_DNA"/>
</dbReference>
<keyword evidence="2" id="KW-1185">Reference proteome</keyword>
<name>A0ABP0ZEJ0_9ASCO</name>
<dbReference type="InterPro" id="IPR023198">
    <property type="entry name" value="PGP-like_dom2"/>
</dbReference>
<dbReference type="SFLD" id="SFLDG01129">
    <property type="entry name" value="C1.5:_HAD__Beta-PGM__Phosphata"/>
    <property type="match status" value="1"/>
</dbReference>
<dbReference type="Gene3D" id="1.10.150.240">
    <property type="entry name" value="Putative phosphatase, domain 2"/>
    <property type="match status" value="1"/>
</dbReference>
<dbReference type="InterPro" id="IPR023214">
    <property type="entry name" value="HAD_sf"/>
</dbReference>
<dbReference type="GeneID" id="92205709"/>